<evidence type="ECO:0000313" key="2">
    <source>
        <dbReference type="WBParaSite" id="HCON_00024705-00001"/>
    </source>
</evidence>
<reference evidence="2" key="1">
    <citation type="submission" date="2020-12" db="UniProtKB">
        <authorList>
            <consortium name="WormBaseParasite"/>
        </authorList>
    </citation>
    <scope>IDENTIFICATION</scope>
    <source>
        <strain evidence="2">MHco3</strain>
    </source>
</reference>
<organism evidence="1 2">
    <name type="scientific">Haemonchus contortus</name>
    <name type="common">Barber pole worm</name>
    <dbReference type="NCBI Taxonomy" id="6289"/>
    <lineage>
        <taxon>Eukaryota</taxon>
        <taxon>Metazoa</taxon>
        <taxon>Ecdysozoa</taxon>
        <taxon>Nematoda</taxon>
        <taxon>Chromadorea</taxon>
        <taxon>Rhabditida</taxon>
        <taxon>Rhabditina</taxon>
        <taxon>Rhabditomorpha</taxon>
        <taxon>Strongyloidea</taxon>
        <taxon>Trichostrongylidae</taxon>
        <taxon>Haemonchus</taxon>
    </lineage>
</organism>
<accession>A0A7I4XZH7</accession>
<name>A0A7I4XZH7_HAECO</name>
<proteinExistence type="predicted"/>
<dbReference type="Proteomes" id="UP000025227">
    <property type="component" value="Unplaced"/>
</dbReference>
<protein>
    <submittedName>
        <fullName evidence="2">Uncharacterized protein</fullName>
    </submittedName>
</protein>
<evidence type="ECO:0000313" key="1">
    <source>
        <dbReference type="Proteomes" id="UP000025227"/>
    </source>
</evidence>
<dbReference type="WBParaSite" id="HCON_00024705-00001">
    <property type="protein sequence ID" value="HCON_00024705-00001"/>
    <property type="gene ID" value="HCON_00024705"/>
</dbReference>
<keyword evidence="1" id="KW-1185">Reference proteome</keyword>
<sequence>MKISPEDLFRRCNRCSLAGILVMHILRRSSTRKWAAFVCSGRGKDIFKKGDIHISVRRTRNFEKWCYGIKSSEPSNSVLVLFVCFFFRTEIRSTS</sequence>
<dbReference type="AlphaFoldDB" id="A0A7I4XZH7"/>